<organism evidence="2 3">
    <name type="scientific">Candolleomyces eurysporus</name>
    <dbReference type="NCBI Taxonomy" id="2828524"/>
    <lineage>
        <taxon>Eukaryota</taxon>
        <taxon>Fungi</taxon>
        <taxon>Dikarya</taxon>
        <taxon>Basidiomycota</taxon>
        <taxon>Agaricomycotina</taxon>
        <taxon>Agaricomycetes</taxon>
        <taxon>Agaricomycetidae</taxon>
        <taxon>Agaricales</taxon>
        <taxon>Agaricineae</taxon>
        <taxon>Psathyrellaceae</taxon>
        <taxon>Candolleomyces</taxon>
    </lineage>
</organism>
<feature type="region of interest" description="Disordered" evidence="1">
    <location>
        <begin position="369"/>
        <end position="430"/>
    </location>
</feature>
<sequence length="543" mass="59338">MPHSEHHLHPSRASSQAEREKRRLAPSKTPSASSTTTTKSSSGRSKRHEDGDDKASISSKSTHPAKGPRGVEALRDIAGERVRHSKCPPEYLEAIAPREDEQVKIISGSEASTFFVKFLGGGLDNDVYSLRSNSSRVESQAIVFAVTAWNHDRKCVDYYMTWRGKSKQFELPEQEVSALDDEFRRVARRIDNDYKAFRVASDYALMRAAGQDSQPLPETPVSATSSVISLPYLNMIRGVPRGNRLALMVTNPDRMSMVSEVDTLVFDPSAVQDVKLDSEGASFPVIAITPPDKMAPPESLAASSGLAPVMKSSASVYSTETRSSRSSRSSQSDSPELDSDRVLNQFLIVLLGDKLEREGLSWHGLERQTSVRSQHRSFAKEEKVSPWTGPLAKADSPPRPHQSRRSLRRRSNESDSDSDGSYEEGHWKDSPVVPLKPLLESLGIISTSDPNVSSPYPANPPVIPPFPSYSASMVASPAPSTMPQLGYATSNGSSRVSMNMNGPYVPAYFAQPRSGSGSPVSRPASRVLPPMAYAASPYMRPAY</sequence>
<name>A0A9W8J764_9AGAR</name>
<feature type="compositionally biased region" description="Low complexity" evidence="1">
    <location>
        <begin position="26"/>
        <end position="42"/>
    </location>
</feature>
<reference evidence="2" key="1">
    <citation type="submission" date="2022-06" db="EMBL/GenBank/DDBJ databases">
        <title>Genome Sequence of Candolleomyces eurysporus.</title>
        <authorList>
            <person name="Buettner E."/>
        </authorList>
    </citation>
    <scope>NUCLEOTIDE SEQUENCE</scope>
    <source>
        <strain evidence="2">VTCC 930004</strain>
    </source>
</reference>
<feature type="region of interest" description="Disordered" evidence="1">
    <location>
        <begin position="1"/>
        <end position="71"/>
    </location>
</feature>
<dbReference type="EMBL" id="JANBPK010000977">
    <property type="protein sequence ID" value="KAJ2927569.1"/>
    <property type="molecule type" value="Genomic_DNA"/>
</dbReference>
<proteinExistence type="predicted"/>
<feature type="non-terminal residue" evidence="2">
    <location>
        <position position="1"/>
    </location>
</feature>
<feature type="region of interest" description="Disordered" evidence="1">
    <location>
        <begin position="317"/>
        <end position="337"/>
    </location>
</feature>
<feature type="compositionally biased region" description="Low complexity" evidence="1">
    <location>
        <begin position="318"/>
        <end position="334"/>
    </location>
</feature>
<evidence type="ECO:0000313" key="2">
    <source>
        <dbReference type="EMBL" id="KAJ2927569.1"/>
    </source>
</evidence>
<comment type="caution">
    <text evidence="2">The sequence shown here is derived from an EMBL/GenBank/DDBJ whole genome shotgun (WGS) entry which is preliminary data.</text>
</comment>
<gene>
    <name evidence="2" type="ORF">H1R20_g9527</name>
</gene>
<dbReference type="AlphaFoldDB" id="A0A9W8J764"/>
<dbReference type="OrthoDB" id="3048996at2759"/>
<dbReference type="Proteomes" id="UP001140091">
    <property type="component" value="Unassembled WGS sequence"/>
</dbReference>
<evidence type="ECO:0000256" key="1">
    <source>
        <dbReference type="SAM" id="MobiDB-lite"/>
    </source>
</evidence>
<evidence type="ECO:0000313" key="3">
    <source>
        <dbReference type="Proteomes" id="UP001140091"/>
    </source>
</evidence>
<accession>A0A9W8J764</accession>
<protein>
    <submittedName>
        <fullName evidence="2">Uncharacterized protein</fullName>
    </submittedName>
</protein>
<keyword evidence="3" id="KW-1185">Reference proteome</keyword>